<protein>
    <submittedName>
        <fullName evidence="6">Formate/nitrite transporter family protein</fullName>
    </submittedName>
</protein>
<feature type="transmembrane region" description="Helical" evidence="5">
    <location>
        <begin position="60"/>
        <end position="85"/>
    </location>
</feature>
<evidence type="ECO:0000313" key="6">
    <source>
        <dbReference type="EMBL" id="RVU54385.1"/>
    </source>
</evidence>
<feature type="transmembrane region" description="Helical" evidence="5">
    <location>
        <begin position="187"/>
        <end position="214"/>
    </location>
</feature>
<dbReference type="Pfam" id="PF01226">
    <property type="entry name" value="Form_Nir_trans"/>
    <property type="match status" value="1"/>
</dbReference>
<dbReference type="InterPro" id="IPR000292">
    <property type="entry name" value="For/NO2_transpt"/>
</dbReference>
<feature type="transmembrane region" description="Helical" evidence="5">
    <location>
        <begin position="154"/>
        <end position="175"/>
    </location>
</feature>
<keyword evidence="2 5" id="KW-0812">Transmembrane</keyword>
<feature type="transmembrane region" description="Helical" evidence="5">
    <location>
        <begin position="26"/>
        <end position="48"/>
    </location>
</feature>
<dbReference type="EMBL" id="RLIH01000011">
    <property type="protein sequence ID" value="RVU54385.1"/>
    <property type="molecule type" value="Genomic_DNA"/>
</dbReference>
<dbReference type="PANTHER" id="PTHR30520:SF8">
    <property type="entry name" value="NITRITE TRANSPORTER NIRC"/>
    <property type="match status" value="1"/>
</dbReference>
<accession>A0A437S5T3</accession>
<evidence type="ECO:0000256" key="5">
    <source>
        <dbReference type="SAM" id="Phobius"/>
    </source>
</evidence>
<dbReference type="OrthoDB" id="9786493at2"/>
<sequence length="262" mass="28640">MECNSLREVALSAKRKYNFFQNKSKYFIYSLFAGAYCSIGMALAYNAAAGFYSVPALRGIVNLIMGITFALSFTLIVFAGAELFTGNIFVLNTGTLFREVSFNNTFKILIFCYFGNILGASIMGVIISLSGAMGGTVADMLKEFCQSKVSFPPIQLIFKGIMCNVLVCLGTWMTYKIKSEAAKMMALLWAIVGFVTPGYEHCIANAGLFTMNAISNSIGTNYLQGIFINMTFVTLGNIIGGLLVALGYYYANCNFKNSNEQL</sequence>
<feature type="transmembrane region" description="Helical" evidence="5">
    <location>
        <begin position="226"/>
        <end position="251"/>
    </location>
</feature>
<dbReference type="InterPro" id="IPR023271">
    <property type="entry name" value="Aquaporin-like"/>
</dbReference>
<keyword evidence="7" id="KW-1185">Reference proteome</keyword>
<reference evidence="6 7" key="1">
    <citation type="submission" date="2018-11" db="EMBL/GenBank/DDBJ databases">
        <title>Genome sequencing and assembly of Anaerosphaera sp. nov., GS7-6-2.</title>
        <authorList>
            <person name="Rettenmaier R."/>
            <person name="Liebl W."/>
            <person name="Zverlov V."/>
        </authorList>
    </citation>
    <scope>NUCLEOTIDE SEQUENCE [LARGE SCALE GENOMIC DNA]</scope>
    <source>
        <strain evidence="6 7">GS7-6-2</strain>
    </source>
</reference>
<evidence type="ECO:0000256" key="1">
    <source>
        <dbReference type="ARBA" id="ARBA00004141"/>
    </source>
</evidence>
<evidence type="ECO:0000256" key="4">
    <source>
        <dbReference type="ARBA" id="ARBA00023136"/>
    </source>
</evidence>
<dbReference type="RefSeq" id="WP_127724917.1">
    <property type="nucleotide sequence ID" value="NZ_RLIH01000011.1"/>
</dbReference>
<dbReference type="GO" id="GO:0015499">
    <property type="term" value="F:formate transmembrane transporter activity"/>
    <property type="evidence" value="ECO:0007669"/>
    <property type="project" value="TreeGrafter"/>
</dbReference>
<evidence type="ECO:0000313" key="7">
    <source>
        <dbReference type="Proteomes" id="UP000288812"/>
    </source>
</evidence>
<gene>
    <name evidence="6" type="ORF">EF514_08035</name>
</gene>
<dbReference type="Proteomes" id="UP000288812">
    <property type="component" value="Unassembled WGS sequence"/>
</dbReference>
<dbReference type="Gene3D" id="1.20.1080.10">
    <property type="entry name" value="Glycerol uptake facilitator protein"/>
    <property type="match status" value="1"/>
</dbReference>
<dbReference type="PANTHER" id="PTHR30520">
    <property type="entry name" value="FORMATE TRANSPORTER-RELATED"/>
    <property type="match status" value="1"/>
</dbReference>
<feature type="transmembrane region" description="Helical" evidence="5">
    <location>
        <begin position="106"/>
        <end position="134"/>
    </location>
</feature>
<keyword evidence="4 5" id="KW-0472">Membrane</keyword>
<dbReference type="GO" id="GO:0005886">
    <property type="term" value="C:plasma membrane"/>
    <property type="evidence" value="ECO:0007669"/>
    <property type="project" value="TreeGrafter"/>
</dbReference>
<name>A0A437S5T3_9FIRM</name>
<comment type="subcellular location">
    <subcellularLocation>
        <location evidence="1">Membrane</location>
        <topology evidence="1">Multi-pass membrane protein</topology>
    </subcellularLocation>
</comment>
<comment type="caution">
    <text evidence="6">The sequence shown here is derived from an EMBL/GenBank/DDBJ whole genome shotgun (WGS) entry which is preliminary data.</text>
</comment>
<evidence type="ECO:0000256" key="2">
    <source>
        <dbReference type="ARBA" id="ARBA00022692"/>
    </source>
</evidence>
<keyword evidence="3 5" id="KW-1133">Transmembrane helix</keyword>
<evidence type="ECO:0000256" key="3">
    <source>
        <dbReference type="ARBA" id="ARBA00022989"/>
    </source>
</evidence>
<proteinExistence type="predicted"/>
<dbReference type="AlphaFoldDB" id="A0A437S5T3"/>
<organism evidence="6 7">
    <name type="scientific">Anaerosphaera multitolerans</name>
    <dbReference type="NCBI Taxonomy" id="2487351"/>
    <lineage>
        <taxon>Bacteria</taxon>
        <taxon>Bacillati</taxon>
        <taxon>Bacillota</taxon>
        <taxon>Tissierellia</taxon>
        <taxon>Tissierellales</taxon>
        <taxon>Peptoniphilaceae</taxon>
        <taxon>Anaerosphaera</taxon>
    </lineage>
</organism>